<keyword evidence="8" id="KW-1185">Reference proteome</keyword>
<dbReference type="PANTHER" id="PTHR11675">
    <property type="entry name" value="N-ACETYLGALACTOSAMINYLTRANSFERASE"/>
    <property type="match status" value="1"/>
</dbReference>
<comment type="subcellular location">
    <subcellularLocation>
        <location evidence="1">Golgi apparatus membrane</location>
        <topology evidence="1">Single-pass type II membrane protein</topology>
    </subcellularLocation>
</comment>
<evidence type="ECO:0000256" key="2">
    <source>
        <dbReference type="ARBA" id="ARBA00022734"/>
    </source>
</evidence>
<keyword evidence="5" id="KW-0812">Transmembrane</keyword>
<dbReference type="InterPro" id="IPR035992">
    <property type="entry name" value="Ricin_B-like_lectins"/>
</dbReference>
<protein>
    <recommendedName>
        <fullName evidence="6">Ricin B lectin domain-containing protein</fullName>
    </recommendedName>
</protein>
<keyword evidence="4" id="KW-1015">Disulfide bond</keyword>
<organism evidence="7 8">
    <name type="scientific">Anopheles epiroticus</name>
    <dbReference type="NCBI Taxonomy" id="199890"/>
    <lineage>
        <taxon>Eukaryota</taxon>
        <taxon>Metazoa</taxon>
        <taxon>Ecdysozoa</taxon>
        <taxon>Arthropoda</taxon>
        <taxon>Hexapoda</taxon>
        <taxon>Insecta</taxon>
        <taxon>Pterygota</taxon>
        <taxon>Neoptera</taxon>
        <taxon>Endopterygota</taxon>
        <taxon>Diptera</taxon>
        <taxon>Nematocera</taxon>
        <taxon>Culicoidea</taxon>
        <taxon>Culicidae</taxon>
        <taxon>Anophelinae</taxon>
        <taxon>Anopheles</taxon>
    </lineage>
</organism>
<dbReference type="GO" id="GO:0004653">
    <property type="term" value="F:polypeptide N-acetylgalactosaminyltransferase activity"/>
    <property type="evidence" value="ECO:0007669"/>
    <property type="project" value="TreeGrafter"/>
</dbReference>
<dbReference type="STRING" id="199890.A0A182PBN7"/>
<dbReference type="Gene3D" id="3.90.550.10">
    <property type="entry name" value="Spore Coat Polysaccharide Biosynthesis Protein SpsA, Chain A"/>
    <property type="match status" value="2"/>
</dbReference>
<feature type="domain" description="Ricin B lectin" evidence="6">
    <location>
        <begin position="412"/>
        <end position="530"/>
    </location>
</feature>
<dbReference type="SUPFAM" id="SSF53448">
    <property type="entry name" value="Nucleotide-diphospho-sugar transferases"/>
    <property type="match status" value="2"/>
</dbReference>
<evidence type="ECO:0000256" key="4">
    <source>
        <dbReference type="ARBA" id="ARBA00023157"/>
    </source>
</evidence>
<evidence type="ECO:0000256" key="3">
    <source>
        <dbReference type="ARBA" id="ARBA00023034"/>
    </source>
</evidence>
<evidence type="ECO:0000313" key="8">
    <source>
        <dbReference type="Proteomes" id="UP000075885"/>
    </source>
</evidence>
<dbReference type="VEuPathDB" id="VectorBase:AEPI004342"/>
<accession>A0A182PBN7</accession>
<evidence type="ECO:0000313" key="7">
    <source>
        <dbReference type="EnsemblMetazoa" id="AEPI004342-PA"/>
    </source>
</evidence>
<reference evidence="8" key="1">
    <citation type="submission" date="2013-03" db="EMBL/GenBank/DDBJ databases">
        <title>The Genome Sequence of Anopheles epiroticus epiroticus2.</title>
        <authorList>
            <consortium name="The Broad Institute Genomics Platform"/>
            <person name="Neafsey D.E."/>
            <person name="Howell P."/>
            <person name="Walker B."/>
            <person name="Young S.K."/>
            <person name="Zeng Q."/>
            <person name="Gargeya S."/>
            <person name="Fitzgerald M."/>
            <person name="Haas B."/>
            <person name="Abouelleil A."/>
            <person name="Allen A.W."/>
            <person name="Alvarado L."/>
            <person name="Arachchi H.M."/>
            <person name="Berlin A.M."/>
            <person name="Chapman S.B."/>
            <person name="Gainer-Dewar J."/>
            <person name="Goldberg J."/>
            <person name="Griggs A."/>
            <person name="Gujja S."/>
            <person name="Hansen M."/>
            <person name="Howarth C."/>
            <person name="Imamovic A."/>
            <person name="Ireland A."/>
            <person name="Larimer J."/>
            <person name="McCowan C."/>
            <person name="Murphy C."/>
            <person name="Pearson M."/>
            <person name="Poon T.W."/>
            <person name="Priest M."/>
            <person name="Roberts A."/>
            <person name="Saif S."/>
            <person name="Shea T."/>
            <person name="Sisk P."/>
            <person name="Sykes S."/>
            <person name="Wortman J."/>
            <person name="Nusbaum C."/>
            <person name="Birren B."/>
        </authorList>
    </citation>
    <scope>NUCLEOTIDE SEQUENCE [LARGE SCALE GENOMIC DNA]</scope>
    <source>
        <strain evidence="8">Epiroticus2</strain>
    </source>
</reference>
<name>A0A182PBN7_9DIPT</name>
<keyword evidence="5" id="KW-1133">Transmembrane helix</keyword>
<dbReference type="Pfam" id="PF00535">
    <property type="entry name" value="Glycos_transf_2"/>
    <property type="match status" value="2"/>
</dbReference>
<keyword evidence="2" id="KW-0430">Lectin</keyword>
<dbReference type="PROSITE" id="PS50231">
    <property type="entry name" value="RICIN_B_LECTIN"/>
    <property type="match status" value="2"/>
</dbReference>
<dbReference type="InterPro" id="IPR000772">
    <property type="entry name" value="Ricin_B_lectin"/>
</dbReference>
<dbReference type="Gene3D" id="2.80.10.50">
    <property type="match status" value="2"/>
</dbReference>
<sequence length="1047" mass="120863">MYYRGAHRVSVALWIVVIFLLYIFYYLCEDGAYFIPCYRSPNTVHKSTPPGDMGIPVRYNGSDHMIIAEMKRSMVQEGLNEYASDLVSVRRRLPDLRNPWCRLVNNHLSAATLPATSIVIVFYNEVWSVLVRTVHSVLNRSPSHLTQLEEYFKPYSVVKIIRAKERLGLIRARMLGAKSAVSDIVTFLDAHVECTEGWLEPLLAVVAHDSTNVAIPTIDRISDRNMSLQTNLSLLLAGAFEWDLNFGWCERKQLYRKYRNLFQPFETPAMAGGLFTINTTFFERMGWYDEGYILYGMENIELSIKTWMCGGRLLTVPCSRVGHIQKHSHSYLFDVNIDLAMHNSARLAEVWMDEYKQVVFDVNGLPRYLEERFGSVEKRKLARERAKCKPFQHYLQRAFPELRSPMIEGQFRGEVRNVGLGANECMTVAKPGSDPYMAPCDGLEKTQYWSHSYYQDINSYKACLDFEGSRLTSAICHRHRGNQSWMYVPETKQIWNLAHKRCLTVTVTANHSLALKRCNASNRYQQWLVNLDPPPGDLGLPVQMNLRDNATIELVGKGLKMFGYNAYASDLMSVRRRLPDIRATWCREQNLARSRLPSTSIVIVFYNEAWSVLLRTVHSILDRTPHHLLHEIVLVDDHSTAAYLKTRLDDYFERFPKIRILRAPKRLGLIAAKMFGAKATTASVITFLDAHVECTKGWLEPLLEVIARNSSTIAIPTIDQIDEYTMQLKADFGPKVFGAYQWDLNFGWWGRAVMKKRYPNPYVPFDTPAMAGGLFSIERTFFERLGWYDEGFEMYGIENIELSMKSWMCGGRMVIVPCSRVAHIKKQSHPYFDSIGMDIVMKNSLRLAEVWMDEYKQVIFDVYGIPRYFPHHFGSVDARKALRSNAKCVSFRDYVLNAFPEMMNPLVPGAFRGEVHNAALPGKYCLTHHWTNHSLSMAICDGKERQQYWTHNFYHELNNYSSCIELIAMKGFRLGVQRCHRNEKTRTQRWQYVVKSGQIKSEIAFNQCLAVRAGGSTIEVERCNSSEQRQKWLVKFIELDVSIFRYN</sequence>
<dbReference type="InterPro" id="IPR029044">
    <property type="entry name" value="Nucleotide-diphossugar_trans"/>
</dbReference>
<dbReference type="EnsemblMetazoa" id="AEPI004342-RA">
    <property type="protein sequence ID" value="AEPI004342-PA"/>
    <property type="gene ID" value="AEPI004342"/>
</dbReference>
<dbReference type="InterPro" id="IPR001173">
    <property type="entry name" value="Glyco_trans_2-like"/>
</dbReference>
<dbReference type="Proteomes" id="UP000075885">
    <property type="component" value="Unassembled WGS sequence"/>
</dbReference>
<dbReference type="SMART" id="SM00458">
    <property type="entry name" value="RICIN"/>
    <property type="match status" value="2"/>
</dbReference>
<dbReference type="AlphaFoldDB" id="A0A182PBN7"/>
<dbReference type="PANTHER" id="PTHR11675:SF131">
    <property type="entry name" value="POLYPEPTIDE N-ACETYLGALACTOSAMINYLTRANSFERASE 9-RELATED"/>
    <property type="match status" value="1"/>
</dbReference>
<dbReference type="Pfam" id="PF00652">
    <property type="entry name" value="Ricin_B_lectin"/>
    <property type="match status" value="2"/>
</dbReference>
<dbReference type="GO" id="GO:0000139">
    <property type="term" value="C:Golgi membrane"/>
    <property type="evidence" value="ECO:0007669"/>
    <property type="project" value="UniProtKB-SubCell"/>
</dbReference>
<keyword evidence="3" id="KW-0333">Golgi apparatus</keyword>
<dbReference type="SUPFAM" id="SSF50370">
    <property type="entry name" value="Ricin B-like lectins"/>
    <property type="match status" value="2"/>
</dbReference>
<proteinExistence type="predicted"/>
<keyword evidence="5" id="KW-0472">Membrane</keyword>
<reference evidence="7" key="2">
    <citation type="submission" date="2020-05" db="UniProtKB">
        <authorList>
            <consortium name="EnsemblMetazoa"/>
        </authorList>
    </citation>
    <scope>IDENTIFICATION</scope>
    <source>
        <strain evidence="7">Epiroticus2</strain>
    </source>
</reference>
<evidence type="ECO:0000256" key="1">
    <source>
        <dbReference type="ARBA" id="ARBA00004323"/>
    </source>
</evidence>
<feature type="transmembrane region" description="Helical" evidence="5">
    <location>
        <begin position="9"/>
        <end position="27"/>
    </location>
</feature>
<evidence type="ECO:0000259" key="6">
    <source>
        <dbReference type="SMART" id="SM00458"/>
    </source>
</evidence>
<dbReference type="GO" id="GO:0006493">
    <property type="term" value="P:protein O-linked glycosylation"/>
    <property type="evidence" value="ECO:0007669"/>
    <property type="project" value="TreeGrafter"/>
</dbReference>
<dbReference type="GO" id="GO:0030246">
    <property type="term" value="F:carbohydrate binding"/>
    <property type="evidence" value="ECO:0007669"/>
    <property type="project" value="UniProtKB-KW"/>
</dbReference>
<evidence type="ECO:0000256" key="5">
    <source>
        <dbReference type="SAM" id="Phobius"/>
    </source>
</evidence>
<feature type="domain" description="Ricin B lectin" evidence="6">
    <location>
        <begin position="912"/>
        <end position="1035"/>
    </location>
</feature>